<evidence type="ECO:0000313" key="1">
    <source>
        <dbReference type="Proteomes" id="UP000887563"/>
    </source>
</evidence>
<evidence type="ECO:0000313" key="2">
    <source>
        <dbReference type="WBParaSite" id="Minc3s03653g34437"/>
    </source>
</evidence>
<proteinExistence type="predicted"/>
<keyword evidence="1" id="KW-1185">Reference proteome</keyword>
<reference evidence="2" key="1">
    <citation type="submission" date="2022-11" db="UniProtKB">
        <authorList>
            <consortium name="WormBaseParasite"/>
        </authorList>
    </citation>
    <scope>IDENTIFICATION</scope>
</reference>
<accession>A0A914N2L0</accession>
<dbReference type="WBParaSite" id="Minc3s03653g34437">
    <property type="protein sequence ID" value="Minc3s03653g34437"/>
    <property type="gene ID" value="Minc3s03653g34437"/>
</dbReference>
<protein>
    <submittedName>
        <fullName evidence="2">Uncharacterized protein</fullName>
    </submittedName>
</protein>
<name>A0A914N2L0_MELIC</name>
<sequence>MRQHLPLGWKSDHVHLLEGGRLLEREKQAKNFYPFSGNVIRIEFGVVKYFGIQSVA</sequence>
<dbReference type="Proteomes" id="UP000887563">
    <property type="component" value="Unplaced"/>
</dbReference>
<organism evidence="1 2">
    <name type="scientific">Meloidogyne incognita</name>
    <name type="common">Southern root-knot nematode worm</name>
    <name type="synonym">Oxyuris incognita</name>
    <dbReference type="NCBI Taxonomy" id="6306"/>
    <lineage>
        <taxon>Eukaryota</taxon>
        <taxon>Metazoa</taxon>
        <taxon>Ecdysozoa</taxon>
        <taxon>Nematoda</taxon>
        <taxon>Chromadorea</taxon>
        <taxon>Rhabditida</taxon>
        <taxon>Tylenchina</taxon>
        <taxon>Tylenchomorpha</taxon>
        <taxon>Tylenchoidea</taxon>
        <taxon>Meloidogynidae</taxon>
        <taxon>Meloidogyninae</taxon>
        <taxon>Meloidogyne</taxon>
        <taxon>Meloidogyne incognita group</taxon>
    </lineage>
</organism>
<dbReference type="AlphaFoldDB" id="A0A914N2L0"/>